<keyword evidence="1" id="KW-0472">Membrane</keyword>
<accession>A0A1X7SF98</accession>
<keyword evidence="1" id="KW-1133">Transmembrane helix</keyword>
<protein>
    <submittedName>
        <fullName evidence="2">Uncharacterized protein</fullName>
    </submittedName>
</protein>
<name>A0A1X7SF98_AMPQE</name>
<organism evidence="2">
    <name type="scientific">Amphimedon queenslandica</name>
    <name type="common">Sponge</name>
    <dbReference type="NCBI Taxonomy" id="400682"/>
    <lineage>
        <taxon>Eukaryota</taxon>
        <taxon>Metazoa</taxon>
        <taxon>Porifera</taxon>
        <taxon>Demospongiae</taxon>
        <taxon>Heteroscleromorpha</taxon>
        <taxon>Haplosclerida</taxon>
        <taxon>Niphatidae</taxon>
        <taxon>Amphimedon</taxon>
    </lineage>
</organism>
<dbReference type="AlphaFoldDB" id="A0A1X7SF98"/>
<dbReference type="InParanoid" id="A0A1X7SF98"/>
<feature type="transmembrane region" description="Helical" evidence="1">
    <location>
        <begin position="89"/>
        <end position="118"/>
    </location>
</feature>
<evidence type="ECO:0000256" key="1">
    <source>
        <dbReference type="SAM" id="Phobius"/>
    </source>
</evidence>
<evidence type="ECO:0000313" key="2">
    <source>
        <dbReference type="EnsemblMetazoa" id="Aqu2.1.00745_001"/>
    </source>
</evidence>
<proteinExistence type="predicted"/>
<dbReference type="EnsemblMetazoa" id="Aqu2.1.00745_001">
    <property type="protein sequence ID" value="Aqu2.1.00745_001"/>
    <property type="gene ID" value="Aqu2.1.00745"/>
</dbReference>
<sequence>VSTNTISNSIIRSTTINSMHPVLRTTSISTAIVASSKASATPVISVTPISKSSVTTTGESSVTTSYESNVTVFVTTTATPLSPTSQSTVLALIIGVIVVIVCTVFIVISLIIVTCICLKRKSPANIRSSAILSPIPN</sequence>
<reference evidence="2" key="1">
    <citation type="submission" date="2017-05" db="UniProtKB">
        <authorList>
            <consortium name="EnsemblMetazoa"/>
        </authorList>
    </citation>
    <scope>IDENTIFICATION</scope>
</reference>
<keyword evidence="1" id="KW-0812">Transmembrane</keyword>